<organism evidence="1 2">
    <name type="scientific">Streptomyces achmelvichensis</name>
    <dbReference type="NCBI Taxonomy" id="3134111"/>
    <lineage>
        <taxon>Bacteria</taxon>
        <taxon>Bacillati</taxon>
        <taxon>Actinomycetota</taxon>
        <taxon>Actinomycetes</taxon>
        <taxon>Kitasatosporales</taxon>
        <taxon>Streptomycetaceae</taxon>
        <taxon>Streptomyces</taxon>
    </lineage>
</organism>
<name>A0ACC6PNF9_9ACTN</name>
<proteinExistence type="predicted"/>
<dbReference type="EMBL" id="JBBKAJ010000022">
    <property type="protein sequence ID" value="MEJ8632954.1"/>
    <property type="molecule type" value="Genomic_DNA"/>
</dbReference>
<reference evidence="1" key="1">
    <citation type="submission" date="2024-03" db="EMBL/GenBank/DDBJ databases">
        <title>Novel Streptomyces species of biotechnological and ecological value are a feature of Machair soil.</title>
        <authorList>
            <person name="Prole J.R."/>
            <person name="Goodfellow M."/>
            <person name="Allenby N."/>
            <person name="Ward A.C."/>
        </authorList>
    </citation>
    <scope>NUCLEOTIDE SEQUENCE</scope>
    <source>
        <strain evidence="1">MS2.AVA.5</strain>
    </source>
</reference>
<accession>A0ACC6PNF9</accession>
<sequence length="184" mass="18649">MSSDPPHPSAGDRITGATGITAARAGDPAAARLKERIYATITLAAVIVTLAAADTPGHSESAITVAVTALGIWLATLVADEQSHRAMSGRGATWTEIRTALHISSPLLLCAVGPLVLIGMSALGVMELDTALLISAGVEIATLFLWGWRTGLRMGNGPLSALVSGLLDTAIGVGVVGVKLLAGH</sequence>
<evidence type="ECO:0000313" key="1">
    <source>
        <dbReference type="EMBL" id="MEJ8632954.1"/>
    </source>
</evidence>
<dbReference type="Proteomes" id="UP001377168">
    <property type="component" value="Unassembled WGS sequence"/>
</dbReference>
<evidence type="ECO:0000313" key="2">
    <source>
        <dbReference type="Proteomes" id="UP001377168"/>
    </source>
</evidence>
<gene>
    <name evidence="1" type="ORF">WKI67_06060</name>
</gene>
<keyword evidence="2" id="KW-1185">Reference proteome</keyword>
<protein>
    <submittedName>
        <fullName evidence="1">Uncharacterized protein</fullName>
    </submittedName>
</protein>
<comment type="caution">
    <text evidence="1">The sequence shown here is derived from an EMBL/GenBank/DDBJ whole genome shotgun (WGS) entry which is preliminary data.</text>
</comment>